<organism evidence="1 2">
    <name type="scientific">Araneus ventricosus</name>
    <name type="common">Orbweaver spider</name>
    <name type="synonym">Epeira ventricosa</name>
    <dbReference type="NCBI Taxonomy" id="182803"/>
    <lineage>
        <taxon>Eukaryota</taxon>
        <taxon>Metazoa</taxon>
        <taxon>Ecdysozoa</taxon>
        <taxon>Arthropoda</taxon>
        <taxon>Chelicerata</taxon>
        <taxon>Arachnida</taxon>
        <taxon>Araneae</taxon>
        <taxon>Araneomorphae</taxon>
        <taxon>Entelegynae</taxon>
        <taxon>Araneoidea</taxon>
        <taxon>Araneidae</taxon>
        <taxon>Araneus</taxon>
    </lineage>
</organism>
<gene>
    <name evidence="1" type="ORF">AVEN_135007_1</name>
</gene>
<evidence type="ECO:0008006" key="3">
    <source>
        <dbReference type="Google" id="ProtNLM"/>
    </source>
</evidence>
<dbReference type="AlphaFoldDB" id="A0A4Y2G4J5"/>
<evidence type="ECO:0000313" key="1">
    <source>
        <dbReference type="EMBL" id="GBM48630.1"/>
    </source>
</evidence>
<dbReference type="EMBL" id="BGPR01001222">
    <property type="protein sequence ID" value="GBM48630.1"/>
    <property type="molecule type" value="Genomic_DNA"/>
</dbReference>
<evidence type="ECO:0000313" key="2">
    <source>
        <dbReference type="Proteomes" id="UP000499080"/>
    </source>
</evidence>
<dbReference type="OrthoDB" id="7698997at2759"/>
<reference evidence="1 2" key="1">
    <citation type="journal article" date="2019" name="Sci. Rep.">
        <title>Orb-weaving spider Araneus ventricosus genome elucidates the spidroin gene catalogue.</title>
        <authorList>
            <person name="Kono N."/>
            <person name="Nakamura H."/>
            <person name="Ohtoshi R."/>
            <person name="Moran D.A.P."/>
            <person name="Shinohara A."/>
            <person name="Yoshida Y."/>
            <person name="Fujiwara M."/>
            <person name="Mori M."/>
            <person name="Tomita M."/>
            <person name="Arakawa K."/>
        </authorList>
    </citation>
    <scope>NUCLEOTIDE SEQUENCE [LARGE SCALE GENOMIC DNA]</scope>
</reference>
<name>A0A4Y2G4J5_ARAVE</name>
<accession>A0A4Y2G4J5</accession>
<proteinExistence type="predicted"/>
<keyword evidence="2" id="KW-1185">Reference proteome</keyword>
<sequence length="196" mass="22138">MSSDHNPILLNLFLKYSVPKITGKLTTNWNLFTSSLNKIEIQNPYDISTPTQLDKYVRDLESQINHAKLSASKPIKANTTYVDARLKELAAEHLKLESESLTKKLTNVNFEDGTIWKFVRPFKKKYKKINPLPSPACIANTDDEKDDCLANSLELQFSLNNIPHPDIEETVIGSVTCFRLENNMGTVLIDSSSPLK</sequence>
<comment type="caution">
    <text evidence="1">The sequence shown here is derived from an EMBL/GenBank/DDBJ whole genome shotgun (WGS) entry which is preliminary data.</text>
</comment>
<protein>
    <recommendedName>
        <fullName evidence="3">Endonuclease/exonuclease/phosphatase domain-containing protein</fullName>
    </recommendedName>
</protein>
<dbReference type="Proteomes" id="UP000499080">
    <property type="component" value="Unassembled WGS sequence"/>
</dbReference>